<feature type="non-terminal residue" evidence="1">
    <location>
        <position position="1"/>
    </location>
</feature>
<dbReference type="AlphaFoldDB" id="A0A8T2XL26"/>
<reference evidence="1" key="1">
    <citation type="journal article" date="2021" name="J. Hered.">
        <title>Genome Assembly of Salicaceae Populus deltoides (Eastern Cottonwood) I-69 Based on Nanopore Sequencing and Hi-C Technologies.</title>
        <authorList>
            <person name="Bai S."/>
            <person name="Wu H."/>
            <person name="Zhang J."/>
            <person name="Pan Z."/>
            <person name="Zhao W."/>
            <person name="Li Z."/>
            <person name="Tong C."/>
        </authorList>
    </citation>
    <scope>NUCLEOTIDE SEQUENCE</scope>
    <source>
        <tissue evidence="1">Leaf</tissue>
    </source>
</reference>
<dbReference type="Proteomes" id="UP000807159">
    <property type="component" value="Chromosome 11"/>
</dbReference>
<dbReference type="EMBL" id="JACEGQ020000011">
    <property type="protein sequence ID" value="KAH8493828.1"/>
    <property type="molecule type" value="Genomic_DNA"/>
</dbReference>
<comment type="caution">
    <text evidence="1">The sequence shown here is derived from an EMBL/GenBank/DDBJ whole genome shotgun (WGS) entry which is preliminary data.</text>
</comment>
<organism evidence="1 2">
    <name type="scientific">Populus deltoides</name>
    <name type="common">Eastern poplar</name>
    <name type="synonym">Eastern cottonwood</name>
    <dbReference type="NCBI Taxonomy" id="3696"/>
    <lineage>
        <taxon>Eukaryota</taxon>
        <taxon>Viridiplantae</taxon>
        <taxon>Streptophyta</taxon>
        <taxon>Embryophyta</taxon>
        <taxon>Tracheophyta</taxon>
        <taxon>Spermatophyta</taxon>
        <taxon>Magnoliopsida</taxon>
        <taxon>eudicotyledons</taxon>
        <taxon>Gunneridae</taxon>
        <taxon>Pentapetalae</taxon>
        <taxon>rosids</taxon>
        <taxon>fabids</taxon>
        <taxon>Malpighiales</taxon>
        <taxon>Salicaceae</taxon>
        <taxon>Saliceae</taxon>
        <taxon>Populus</taxon>
    </lineage>
</organism>
<name>A0A8T2XL26_POPDE</name>
<evidence type="ECO:0000313" key="2">
    <source>
        <dbReference type="Proteomes" id="UP000807159"/>
    </source>
</evidence>
<gene>
    <name evidence="1" type="ORF">H0E87_020549</name>
</gene>
<evidence type="ECO:0000313" key="1">
    <source>
        <dbReference type="EMBL" id="KAH8493828.1"/>
    </source>
</evidence>
<accession>A0A8T2XL26</accession>
<sequence length="87" mass="9342">KSSCCSVSASAKFLMDKRRYAYLTALPDMEKGSYALSLSKLKGCFLHSGSRLSSMSSSSMGTMELIVDQLAGIKQGATLTLALLRLQ</sequence>
<proteinExistence type="predicted"/>
<protein>
    <submittedName>
        <fullName evidence="1">Uncharacterized protein</fullName>
    </submittedName>
</protein>
<keyword evidence="2" id="KW-1185">Reference proteome</keyword>